<keyword evidence="2" id="KW-1185">Reference proteome</keyword>
<proteinExistence type="predicted"/>
<dbReference type="Proteomes" id="UP001221898">
    <property type="component" value="Unassembled WGS sequence"/>
</dbReference>
<protein>
    <recommendedName>
        <fullName evidence="3">Reverse transcriptase domain-containing protein</fullName>
    </recommendedName>
</protein>
<evidence type="ECO:0000313" key="1">
    <source>
        <dbReference type="EMBL" id="KAJ8378763.1"/>
    </source>
</evidence>
<evidence type="ECO:0000313" key="2">
    <source>
        <dbReference type="Proteomes" id="UP001221898"/>
    </source>
</evidence>
<organism evidence="1 2">
    <name type="scientific">Aldrovandia affinis</name>
    <dbReference type="NCBI Taxonomy" id="143900"/>
    <lineage>
        <taxon>Eukaryota</taxon>
        <taxon>Metazoa</taxon>
        <taxon>Chordata</taxon>
        <taxon>Craniata</taxon>
        <taxon>Vertebrata</taxon>
        <taxon>Euteleostomi</taxon>
        <taxon>Actinopterygii</taxon>
        <taxon>Neopterygii</taxon>
        <taxon>Teleostei</taxon>
        <taxon>Notacanthiformes</taxon>
        <taxon>Halosauridae</taxon>
        <taxon>Aldrovandia</taxon>
    </lineage>
</organism>
<name>A0AAD7RET2_9TELE</name>
<gene>
    <name evidence="1" type="ORF">AAFF_G00236350</name>
</gene>
<reference evidence="1" key="1">
    <citation type="journal article" date="2023" name="Science">
        <title>Genome structures resolve the early diversification of teleost fishes.</title>
        <authorList>
            <person name="Parey E."/>
            <person name="Louis A."/>
            <person name="Montfort J."/>
            <person name="Bouchez O."/>
            <person name="Roques C."/>
            <person name="Iampietro C."/>
            <person name="Lluch J."/>
            <person name="Castinel A."/>
            <person name="Donnadieu C."/>
            <person name="Desvignes T."/>
            <person name="Floi Bucao C."/>
            <person name="Jouanno E."/>
            <person name="Wen M."/>
            <person name="Mejri S."/>
            <person name="Dirks R."/>
            <person name="Jansen H."/>
            <person name="Henkel C."/>
            <person name="Chen W.J."/>
            <person name="Zahm M."/>
            <person name="Cabau C."/>
            <person name="Klopp C."/>
            <person name="Thompson A.W."/>
            <person name="Robinson-Rechavi M."/>
            <person name="Braasch I."/>
            <person name="Lecointre G."/>
            <person name="Bobe J."/>
            <person name="Postlethwait J.H."/>
            <person name="Berthelot C."/>
            <person name="Roest Crollius H."/>
            <person name="Guiguen Y."/>
        </authorList>
    </citation>
    <scope>NUCLEOTIDE SEQUENCE</scope>
    <source>
        <strain evidence="1">NC1722</strain>
    </source>
</reference>
<accession>A0AAD7RET2</accession>
<evidence type="ECO:0008006" key="3">
    <source>
        <dbReference type="Google" id="ProtNLM"/>
    </source>
</evidence>
<dbReference type="PANTHER" id="PTHR33332">
    <property type="entry name" value="REVERSE TRANSCRIPTASE DOMAIN-CONTAINING PROTEIN"/>
    <property type="match status" value="1"/>
</dbReference>
<comment type="caution">
    <text evidence="1">The sequence shown here is derived from an EMBL/GenBank/DDBJ whole genome shotgun (WGS) entry which is preliminary data.</text>
</comment>
<sequence length="123" mass="13580">MTCLILTNLGSRRATPKRLLCLRSLRLYKWPSPNLLAPSSSSSSAAFDTVDHQILLSSLVKMGISGSDLPWFKSYLADRSYQVPERISACLADISAWMSTHHLKLNLGKTELLFFPAGGLPDD</sequence>
<dbReference type="AlphaFoldDB" id="A0AAD7RET2"/>
<dbReference type="EMBL" id="JAINUG010000311">
    <property type="protein sequence ID" value="KAJ8378763.1"/>
    <property type="molecule type" value="Genomic_DNA"/>
</dbReference>